<protein>
    <submittedName>
        <fullName evidence="7">Uncharacterized protein</fullName>
    </submittedName>
</protein>
<evidence type="ECO:0000313" key="7">
    <source>
        <dbReference type="EMBL" id="KAG5537909.1"/>
    </source>
</evidence>
<comment type="caution">
    <text evidence="7">The sequence shown here is derived from an EMBL/GenBank/DDBJ whole genome shotgun (WGS) entry which is preliminary data.</text>
</comment>
<comment type="subcellular location">
    <subcellularLocation>
        <location evidence="2">Cytoplasm</location>
    </subcellularLocation>
    <subcellularLocation>
        <location evidence="1">Nucleus</location>
    </subcellularLocation>
</comment>
<dbReference type="Proteomes" id="UP000823749">
    <property type="component" value="Chromosome 8"/>
</dbReference>
<dbReference type="PANTHER" id="PTHR31250:SF27">
    <property type="entry name" value="IQ DOMAIN-CONTAINING PROTEIN IQM5"/>
    <property type="match status" value="1"/>
</dbReference>
<feature type="compositionally biased region" description="Polar residues" evidence="6">
    <location>
        <begin position="765"/>
        <end position="774"/>
    </location>
</feature>
<evidence type="ECO:0000313" key="8">
    <source>
        <dbReference type="Proteomes" id="UP000823749"/>
    </source>
</evidence>
<evidence type="ECO:0000256" key="2">
    <source>
        <dbReference type="ARBA" id="ARBA00004496"/>
    </source>
</evidence>
<evidence type="ECO:0000256" key="3">
    <source>
        <dbReference type="ARBA" id="ARBA00022490"/>
    </source>
</evidence>
<proteinExistence type="predicted"/>
<dbReference type="CDD" id="cd23767">
    <property type="entry name" value="IQCD"/>
    <property type="match status" value="1"/>
</dbReference>
<dbReference type="PANTHER" id="PTHR31250">
    <property type="entry name" value="IQ DOMAIN-CONTAINING PROTEIN IQM3"/>
    <property type="match status" value="1"/>
</dbReference>
<dbReference type="GO" id="GO:0005634">
    <property type="term" value="C:nucleus"/>
    <property type="evidence" value="ECO:0007669"/>
    <property type="project" value="UniProtKB-SubCell"/>
</dbReference>
<gene>
    <name evidence="7" type="ORF">RHGRI_025111</name>
</gene>
<reference evidence="7" key="1">
    <citation type="submission" date="2020-08" db="EMBL/GenBank/DDBJ databases">
        <title>Plant Genome Project.</title>
        <authorList>
            <person name="Zhang R.-G."/>
        </authorList>
    </citation>
    <scope>NUCLEOTIDE SEQUENCE</scope>
    <source>
        <strain evidence="7">WSP0</strain>
        <tissue evidence="7">Leaf</tissue>
    </source>
</reference>
<feature type="compositionally biased region" description="Low complexity" evidence="6">
    <location>
        <begin position="783"/>
        <end position="793"/>
    </location>
</feature>
<dbReference type="Pfam" id="PF00612">
    <property type="entry name" value="IQ"/>
    <property type="match status" value="3"/>
</dbReference>
<evidence type="ECO:0000256" key="4">
    <source>
        <dbReference type="ARBA" id="ARBA00022860"/>
    </source>
</evidence>
<feature type="region of interest" description="Disordered" evidence="6">
    <location>
        <begin position="758"/>
        <end position="814"/>
    </location>
</feature>
<evidence type="ECO:0000256" key="5">
    <source>
        <dbReference type="ARBA" id="ARBA00023242"/>
    </source>
</evidence>
<dbReference type="Gene3D" id="1.20.5.190">
    <property type="match status" value="1"/>
</dbReference>
<keyword evidence="8" id="KW-1185">Reference proteome</keyword>
<dbReference type="AlphaFoldDB" id="A0AAV6JE37"/>
<keyword evidence="3" id="KW-0963">Cytoplasm</keyword>
<keyword evidence="5" id="KW-0539">Nucleus</keyword>
<evidence type="ECO:0000256" key="1">
    <source>
        <dbReference type="ARBA" id="ARBA00004123"/>
    </source>
</evidence>
<dbReference type="InterPro" id="IPR044159">
    <property type="entry name" value="IQM"/>
</dbReference>
<dbReference type="GO" id="GO:0005737">
    <property type="term" value="C:cytoplasm"/>
    <property type="evidence" value="ECO:0007669"/>
    <property type="project" value="UniProtKB-SubCell"/>
</dbReference>
<accession>A0AAV6JE37</accession>
<dbReference type="GO" id="GO:0005516">
    <property type="term" value="F:calmodulin binding"/>
    <property type="evidence" value="ECO:0007669"/>
    <property type="project" value="UniProtKB-KW"/>
</dbReference>
<evidence type="ECO:0000256" key="6">
    <source>
        <dbReference type="SAM" id="MobiDB-lite"/>
    </source>
</evidence>
<name>A0AAV6JE37_9ERIC</name>
<dbReference type="SMART" id="SM00015">
    <property type="entry name" value="IQ"/>
    <property type="match status" value="3"/>
</dbReference>
<sequence length="885" mass="99369">MVIRSLSFDSKQKETLRMVSFKKRDSENDSAPDFSDSCEQPDICFEKWKPKRLKLDATISYTHQAVQANTPSKSSAEFGILFSPRPVGELDEAALKVQKVYKSYRTRRNLADCAVVVEELWWKALDFAALRRSSVSFFSIEKPESAVSRWARAKTRAAKVLPMAFYISANLVSFMVGKGLSKDEKAQKLAFRHWLEAIDPRHRYGHNLHLYYDVWFNSQSSQPFFYWLDVGDGKEANLDKCQRTILQHQCIKYLGPIEREAYEVIVESGKLVYKKNGVPLDTTEDSKWIFVLSTSRNLYVGQKKKGLFQHSSFLAGGATTAAGRLVAHNGVLEAIWPYSGHYCPTEENFMEFIGFLEEHNVNLSNVKRCAIDDDVPPSKCTKEEELKSSSINHHGHHLDNVKVPVLQLGQHLSSKWTTGAGPRIGCVREYPPKLQYHAMEQVNLSPRLKMGHFLSSARTIPSPRPSSSIHLSPRLAKMGLPSPRENGKGRKWKLWRSASGGSKGAHLGAMSEASDSSSSGVDNAFYAAVATVVRAQTKDFVVVRREWAAIRIQTMFRAFLARQALRALKAVVRLQAIFRGRQVRKQAAVTLRCMQALVRAQARVRASSVQTSAQDQPVEKSLDKNLKPADPIKQAEGGWCDSPGTAAQVRAKLQMKQQGAIKRERAISYIISKQQLGTNTSSTRRNNLEKNSSGSSWLDGWIASKPWESRLVEEMKTDQSESTPKYKKYDDHIVGSRASFSEFDSVKVTRNNVSTRITAKPPMSGQITRSTSDPCSEFLYDESSTSNSYSSNSERTPRSSNTQLEGGNTNRPSYMNLTKSIRAKQRGWRNPSHNLKKLVKGNPQLHKKTMQLSCGDTRSNAGSDLYAVSLCNDLYPPPIHFDGYD</sequence>
<dbReference type="EMBL" id="JACTNZ010000008">
    <property type="protein sequence ID" value="KAG5537909.1"/>
    <property type="molecule type" value="Genomic_DNA"/>
</dbReference>
<dbReference type="PROSITE" id="PS50096">
    <property type="entry name" value="IQ"/>
    <property type="match status" value="2"/>
</dbReference>
<organism evidence="7 8">
    <name type="scientific">Rhododendron griersonianum</name>
    <dbReference type="NCBI Taxonomy" id="479676"/>
    <lineage>
        <taxon>Eukaryota</taxon>
        <taxon>Viridiplantae</taxon>
        <taxon>Streptophyta</taxon>
        <taxon>Embryophyta</taxon>
        <taxon>Tracheophyta</taxon>
        <taxon>Spermatophyta</taxon>
        <taxon>Magnoliopsida</taxon>
        <taxon>eudicotyledons</taxon>
        <taxon>Gunneridae</taxon>
        <taxon>Pentapetalae</taxon>
        <taxon>asterids</taxon>
        <taxon>Ericales</taxon>
        <taxon>Ericaceae</taxon>
        <taxon>Ericoideae</taxon>
        <taxon>Rhodoreae</taxon>
        <taxon>Rhododendron</taxon>
    </lineage>
</organism>
<keyword evidence="4" id="KW-0112">Calmodulin-binding</keyword>
<dbReference type="InterPro" id="IPR000048">
    <property type="entry name" value="IQ_motif_EF-hand-BS"/>
</dbReference>
<feature type="compositionally biased region" description="Polar residues" evidence="6">
    <location>
        <begin position="798"/>
        <end position="814"/>
    </location>
</feature>